<evidence type="ECO:0000313" key="3">
    <source>
        <dbReference type="Proteomes" id="UP001631993"/>
    </source>
</evidence>
<name>A0ABW9IYJ8_STRGJ</name>
<dbReference type="Proteomes" id="UP001631993">
    <property type="component" value="Unassembled WGS sequence"/>
</dbReference>
<keyword evidence="1" id="KW-0472">Membrane</keyword>
<gene>
    <name evidence="2" type="ORF">ACKI1S_44095</name>
</gene>
<evidence type="ECO:0000313" key="2">
    <source>
        <dbReference type="EMBL" id="MFM9653066.1"/>
    </source>
</evidence>
<keyword evidence="1" id="KW-1133">Transmembrane helix</keyword>
<keyword evidence="1" id="KW-0812">Transmembrane</keyword>
<proteinExistence type="predicted"/>
<keyword evidence="3" id="KW-1185">Reference proteome</keyword>
<organism evidence="2 3">
    <name type="scientific">Streptomyces galilaeus</name>
    <dbReference type="NCBI Taxonomy" id="33899"/>
    <lineage>
        <taxon>Bacteria</taxon>
        <taxon>Bacillati</taxon>
        <taxon>Actinomycetota</taxon>
        <taxon>Actinomycetes</taxon>
        <taxon>Kitasatosporales</taxon>
        <taxon>Streptomycetaceae</taxon>
        <taxon>Streptomyces</taxon>
    </lineage>
</organism>
<protein>
    <submittedName>
        <fullName evidence="2">Uncharacterized protein</fullName>
    </submittedName>
</protein>
<accession>A0ABW9IYJ8</accession>
<reference evidence="2 3" key="1">
    <citation type="submission" date="2024-12" db="EMBL/GenBank/DDBJ databases">
        <title>Forecasting of Potato common scab and diversities of Pathogenic streptomyces spp. in china.</title>
        <authorList>
            <person name="Handique U."/>
            <person name="Wu J."/>
        </authorList>
    </citation>
    <scope>NUCLEOTIDE SEQUENCE [LARGE SCALE GENOMIC DNA]</scope>
    <source>
        <strain evidence="2 3">ZRIMU1585</strain>
    </source>
</reference>
<sequence>MDENEHDERGPVRGRLLDLAALLALTALSLLVYAMGGATALSTVSVTGAGLFTTWRFRERPPQHRER</sequence>
<evidence type="ECO:0000256" key="1">
    <source>
        <dbReference type="SAM" id="Phobius"/>
    </source>
</evidence>
<dbReference type="RefSeq" id="WP_369276529.1">
    <property type="nucleotide sequence ID" value="NZ_JBJVMW010000030.1"/>
</dbReference>
<comment type="caution">
    <text evidence="2">The sequence shown here is derived from an EMBL/GenBank/DDBJ whole genome shotgun (WGS) entry which is preliminary data.</text>
</comment>
<dbReference type="EMBL" id="JBJVNE010000038">
    <property type="protein sequence ID" value="MFM9653066.1"/>
    <property type="molecule type" value="Genomic_DNA"/>
</dbReference>
<feature type="transmembrane region" description="Helical" evidence="1">
    <location>
        <begin position="16"/>
        <end position="34"/>
    </location>
</feature>